<evidence type="ECO:0000256" key="2">
    <source>
        <dbReference type="SAM" id="Phobius"/>
    </source>
</evidence>
<sequence>MGRWADQDSDEQRLPEGFERVGYDADTQTYTFRDANGRYFEGDEGNRYGVLHPAGESRPQPTPAETAASDAQITKSNREAVRTMLPFALLVLVFLLLLFNFVNGGWSGGSGADDAREQVVHCGQGADKIQIQKGDSCWEIGERYRVGVEGLLGIKGNEGVECETLVAGSWICVPA</sequence>
<dbReference type="Gene3D" id="3.10.350.10">
    <property type="entry name" value="LysM domain"/>
    <property type="match status" value="1"/>
</dbReference>
<feature type="domain" description="LysM" evidence="3">
    <location>
        <begin position="127"/>
        <end position="173"/>
    </location>
</feature>
<name>A0A6A6XD64_9PLEO</name>
<feature type="region of interest" description="Disordered" evidence="1">
    <location>
        <begin position="1"/>
        <end position="20"/>
    </location>
</feature>
<feature type="compositionally biased region" description="Basic and acidic residues" evidence="1">
    <location>
        <begin position="10"/>
        <end position="20"/>
    </location>
</feature>
<dbReference type="SMART" id="SM00257">
    <property type="entry name" value="LysM"/>
    <property type="match status" value="1"/>
</dbReference>
<dbReference type="EMBL" id="MU001899">
    <property type="protein sequence ID" value="KAF2794208.1"/>
    <property type="molecule type" value="Genomic_DNA"/>
</dbReference>
<protein>
    <submittedName>
        <fullName evidence="4">Carbohydrate-binding module family 50 protein</fullName>
    </submittedName>
</protein>
<dbReference type="Proteomes" id="UP000799757">
    <property type="component" value="Unassembled WGS sequence"/>
</dbReference>
<organism evidence="4 5">
    <name type="scientific">Melanomma pulvis-pyrius CBS 109.77</name>
    <dbReference type="NCBI Taxonomy" id="1314802"/>
    <lineage>
        <taxon>Eukaryota</taxon>
        <taxon>Fungi</taxon>
        <taxon>Dikarya</taxon>
        <taxon>Ascomycota</taxon>
        <taxon>Pezizomycotina</taxon>
        <taxon>Dothideomycetes</taxon>
        <taxon>Pleosporomycetidae</taxon>
        <taxon>Pleosporales</taxon>
        <taxon>Melanommataceae</taxon>
        <taxon>Melanomma</taxon>
    </lineage>
</organism>
<evidence type="ECO:0000259" key="3">
    <source>
        <dbReference type="PROSITE" id="PS51782"/>
    </source>
</evidence>
<dbReference type="AlphaFoldDB" id="A0A6A6XD64"/>
<gene>
    <name evidence="4" type="ORF">K505DRAFT_275616</name>
</gene>
<feature type="transmembrane region" description="Helical" evidence="2">
    <location>
        <begin position="84"/>
        <end position="102"/>
    </location>
</feature>
<keyword evidence="2" id="KW-0812">Transmembrane</keyword>
<dbReference type="InterPro" id="IPR036779">
    <property type="entry name" value="LysM_dom_sf"/>
</dbReference>
<dbReference type="SUPFAM" id="SSF54106">
    <property type="entry name" value="LysM domain"/>
    <property type="match status" value="1"/>
</dbReference>
<evidence type="ECO:0000256" key="1">
    <source>
        <dbReference type="SAM" id="MobiDB-lite"/>
    </source>
</evidence>
<evidence type="ECO:0000313" key="4">
    <source>
        <dbReference type="EMBL" id="KAF2794208.1"/>
    </source>
</evidence>
<keyword evidence="2" id="KW-0472">Membrane</keyword>
<feature type="region of interest" description="Disordered" evidence="1">
    <location>
        <begin position="49"/>
        <end position="68"/>
    </location>
</feature>
<accession>A0A6A6XD64</accession>
<reference evidence="4" key="1">
    <citation type="journal article" date="2020" name="Stud. Mycol.">
        <title>101 Dothideomycetes genomes: a test case for predicting lifestyles and emergence of pathogens.</title>
        <authorList>
            <person name="Haridas S."/>
            <person name="Albert R."/>
            <person name="Binder M."/>
            <person name="Bloem J."/>
            <person name="Labutti K."/>
            <person name="Salamov A."/>
            <person name="Andreopoulos B."/>
            <person name="Baker S."/>
            <person name="Barry K."/>
            <person name="Bills G."/>
            <person name="Bluhm B."/>
            <person name="Cannon C."/>
            <person name="Castanera R."/>
            <person name="Culley D."/>
            <person name="Daum C."/>
            <person name="Ezra D."/>
            <person name="Gonzalez J."/>
            <person name="Henrissat B."/>
            <person name="Kuo A."/>
            <person name="Liang C."/>
            <person name="Lipzen A."/>
            <person name="Lutzoni F."/>
            <person name="Magnuson J."/>
            <person name="Mondo S."/>
            <person name="Nolan M."/>
            <person name="Ohm R."/>
            <person name="Pangilinan J."/>
            <person name="Park H.-J."/>
            <person name="Ramirez L."/>
            <person name="Alfaro M."/>
            <person name="Sun H."/>
            <person name="Tritt A."/>
            <person name="Yoshinaga Y."/>
            <person name="Zwiers L.-H."/>
            <person name="Turgeon B."/>
            <person name="Goodwin S."/>
            <person name="Spatafora J."/>
            <person name="Crous P."/>
            <person name="Grigoriev I."/>
        </authorList>
    </citation>
    <scope>NUCLEOTIDE SEQUENCE</scope>
    <source>
        <strain evidence="4">CBS 109.77</strain>
    </source>
</reference>
<evidence type="ECO:0000313" key="5">
    <source>
        <dbReference type="Proteomes" id="UP000799757"/>
    </source>
</evidence>
<keyword evidence="5" id="KW-1185">Reference proteome</keyword>
<proteinExistence type="predicted"/>
<keyword evidence="2" id="KW-1133">Transmembrane helix</keyword>
<dbReference type="PROSITE" id="PS51782">
    <property type="entry name" value="LYSM"/>
    <property type="match status" value="1"/>
</dbReference>
<dbReference type="OrthoDB" id="2107166at2759"/>
<dbReference type="InterPro" id="IPR018392">
    <property type="entry name" value="LysM"/>
</dbReference>